<dbReference type="InterPro" id="IPR010572">
    <property type="entry name" value="Tail_dom"/>
</dbReference>
<comment type="caution">
    <text evidence="4">The sequence shown here is derived from an EMBL/GenBank/DDBJ whole genome shotgun (WGS) entry which is preliminary data.</text>
</comment>
<name>C5R867_WEIPA</name>
<gene>
    <name evidence="4" type="ORF">HMPREF0877_0162</name>
</gene>
<reference evidence="4 5" key="1">
    <citation type="submission" date="2009-04" db="EMBL/GenBank/DDBJ databases">
        <authorList>
            <person name="Qin X."/>
            <person name="Bachman B."/>
            <person name="Battles P."/>
            <person name="Bell A."/>
            <person name="Bess C."/>
            <person name="Bickham C."/>
            <person name="Chaboub L."/>
            <person name="Chen D."/>
            <person name="Coyle M."/>
            <person name="Deiros D.R."/>
            <person name="Dinh H."/>
            <person name="Forbes L."/>
            <person name="Fowler G."/>
            <person name="Francisco L."/>
            <person name="Fu Q."/>
            <person name="Gubbala S."/>
            <person name="Hale W."/>
            <person name="Han Y."/>
            <person name="Hemphill L."/>
            <person name="Highlander S.K."/>
            <person name="Hirani K."/>
            <person name="Hogues M."/>
            <person name="Jackson L."/>
            <person name="Jakkamsetti A."/>
            <person name="Javaid M."/>
            <person name="Jiang H."/>
            <person name="Korchina V."/>
            <person name="Kovar C."/>
            <person name="Lara F."/>
            <person name="Lee S."/>
            <person name="Mata R."/>
            <person name="Mathew T."/>
            <person name="Moen C."/>
            <person name="Morales K."/>
            <person name="Munidasa M."/>
            <person name="Nazareth L."/>
            <person name="Ngo R."/>
            <person name="Nguyen L."/>
            <person name="Okwuonu G."/>
            <person name="Ongeri F."/>
            <person name="Patil S."/>
            <person name="Petrosino J."/>
            <person name="Pham C."/>
            <person name="Pham P."/>
            <person name="Pu L.-L."/>
            <person name="Puazo M."/>
            <person name="Raj R."/>
            <person name="Reid J."/>
            <person name="Rouhana J."/>
            <person name="Saada N."/>
            <person name="Shang Y."/>
            <person name="Simmons D."/>
            <person name="Thornton R."/>
            <person name="Warren J."/>
            <person name="Weissenberger G."/>
            <person name="Zhang J."/>
            <person name="Zhang L."/>
            <person name="Zhou C."/>
            <person name="Zhu D."/>
            <person name="Muzny D."/>
            <person name="Worley K."/>
            <person name="Gibbs R."/>
        </authorList>
    </citation>
    <scope>NUCLEOTIDE SEQUENCE [LARGE SCALE GENOMIC DNA]</scope>
    <source>
        <strain evidence="4 5">ATCC 33313</strain>
    </source>
</reference>
<dbReference type="eggNOG" id="COG4926">
    <property type="taxonomic scope" value="Bacteria"/>
</dbReference>
<evidence type="ECO:0000313" key="5">
    <source>
        <dbReference type="Proteomes" id="UP000004528"/>
    </source>
</evidence>
<feature type="domain" description="Gp58-like" evidence="2">
    <location>
        <begin position="2005"/>
        <end position="2088"/>
    </location>
</feature>
<dbReference type="InterPro" id="IPR007119">
    <property type="entry name" value="Phage_tail_spike_N"/>
</dbReference>
<accession>C5R867</accession>
<dbReference type="Pfam" id="PF07902">
    <property type="entry name" value="Gp58"/>
    <property type="match status" value="1"/>
</dbReference>
<organism evidence="4 5">
    <name type="scientific">Weissella paramesenteroides ATCC 33313</name>
    <dbReference type="NCBI Taxonomy" id="585506"/>
    <lineage>
        <taxon>Bacteria</taxon>
        <taxon>Bacillati</taxon>
        <taxon>Bacillota</taxon>
        <taxon>Bacilli</taxon>
        <taxon>Lactobacillales</taxon>
        <taxon>Lactobacillaceae</taxon>
        <taxon>Weissella</taxon>
    </lineage>
</organism>
<proteinExistence type="predicted"/>
<sequence length="2324" mass="253809">MSYPIIYKPGTTDFDNLGLGLLTDTEKAIVTEELNGQFIFEFTYPVGGALDSAIEEQAFVKVDAGNVLKGQIFEIKKITSDTTYNRSVYAEHISYRLNGIPTKAYTATGNGLQMLTAWKAQLLYGSDLFTVKSDVMTQSTGTFTPQTFGNARTVLGGQEGSILDLVGGQYKFDNFEVSLLNQRGKESHDMLVYGKNITTLTQEENITSTYNAIYPYAQFTDDSDSKKTIVKTLPETIVESKYFDNFNAPVIQVVDFSDKFTGDNAIKSYTDDKLRAFAKQYITNNKVGIPEVSIDLSTVDMNKALGENVESLDLGDTIKVYFQALRINTLAQVSAITWNVLLDQYDSYTIGAKKRTLTQQFINNVASAKETADKALHIAQGAAIASADGKNTDYYGNSINDPFPANPKVGDKYFVKDGDDEYIFMWDGTTWVELVSTKTGEYIANKVDEAIETAKSQAAAMDAVRASEAAEFQSEANTALSSAASERESLAAEADSIASSAAHQLQLATSERTAFSSAATSMANSAASRANSMASSAAAYGKAQASSALSSANVALSEAETRINTTAGSAAKSMVDTATATAHSEAQQVAQSANQALADAKKDLGDDIQKNHADIVATQEELSSKVSQSDYDTKTKDLDTKYAQIKQTADGVTTDVASYKLDNDKKVSANTAQLKVVSDEVSSKVSQTEYNQKTGQIDESVSQLKQRADGFESTVTKINNLAVGGRNYIPNSDLKIVQSDGVPYPYKSNLGTTVNGSEFSHKMVTTSLYVDIKNITSFSNGFNRVLMELIFFDVDGNKLYVSPSTSITQSYLKVGDSFSGRITAFKNLTNVDIDPNKGVSVGIYIQGIKADYIEASRPKLEIGTIATDWTPAPEDVQSGIETNTSSITQLADEVKTKVAKSDYDKNNQTLNNSISTVSQKADGVRADVEAYQKTNDGKVSSNTAAIDANSKAITTKVSQSDYDKKTKDLDTKYGQVKTTADAVTADVASYKSTNDKKVNANTASINVLNNQITSKVSQTDYDKETKDLEGKYSETKQTVDSISNIVTELQAKANAQGQVNQLMNTEFNPDLEGWYTEADTGSKFPYRSYWQGVIQANVVGFDTQNAPANTWVSFKQDFMLASTPGSGHQISMSWASWASRVDNYNGLWVRFYDKSGMKVGESYKQWSQTDTDNSWTKRKKWEGIDVPETAVKLTVWFQAREGTLAYLSQPMLVLGSTIGDYVPGNYNNNARVAELEVSLDGITGLVKDPNNGLSATATLAANGMTVATNAQSAASTAIQKADGIQTTVESMQSINLFNNSDFNPDIEGWGTSSNDNKHNFYRSFSTNEFNGVAVGIDTTSADTSNGAYFATFRQEVNLYGTPQSGKYISMSWRSWTRSKTDGMYQHIWINFYDSNHNDIITGNDRPMNNWDDKSGSKKWLLQKWEGISVPDNAKTVRISFEAREGVSAYLSQPMIVLGKTIGDVYVSGSYNNNSSMQSIRTQLADQITDEVEDRKTGDKSTVTQLTGVINQKVIDITQGYTSLNTQTSQLFETKIKNVADQVNSMGQSNLLINSEFNPDLEGWYTEGTNGIRKPYRSYTQGNINATVVGWETSAGTDSSYARLRQQVQLASTPLSGQYISMSWYANARTTAFYNNLWLEFQDSNGVKISTVYVNWADLNGHSPSGQNSWNVQNKWEGIAVPDGATQLNVSFEAREGTNAYLGHPMLVLGATIGSYTPGPYNNNNLVESTRTQLAGMIQDKVDDVGGQIKSLSTQTAGQFTTEIQDRKNGDTNTLSQSKSYTTSQIASAKSGLESEISQSADGIMASVSQVNRLFNTQFTPDLQGWNVANNGANGKNYNFYRSYVVDGETTVGINVPTDAGNDTTKWYSYFEQDVAVPGNNGNTVFSLSWDVRTITNTNYTSLWFSFLDSNHKNVNSDLNVLKYWNGTDDGTWYSKKVENISVPTDAKYIRVSFQCREGTNAYLKRPMLTFTKAAQPYMPGSYMATDTVLQLFKDNWAIGIQDNSGKLITGINGDTSNTRIVGKQITLDGNVSVTGDFYALGGNFKNLNASNITVGTLNGANLNIINLDAGSISTGTLNGAKANITNINASNINTGNFNASLITTGQLNAKVLTGDTGHLGTTDTGRIINKQDNHLQLAAKSMYNNSTNRAQLELLANTSDVDDSMKGTLNYYSNPTNSGHGLGIRFKANQILAIDEDGGSKNLYLSPYSGGQVRIVSRDLSTYYDIAAAHFNVSSQRKFKTNITDLEDNALDIVNNTKIHRYTKNGQTEIGVIADETDERLLTDDKKFVSIYDYTSVLYKAVQELSAEIEALKNERSNSQQPSD</sequence>
<dbReference type="HOGENOM" id="CLU_229936_0_0_9"/>
<evidence type="ECO:0000259" key="3">
    <source>
        <dbReference type="Pfam" id="PF13884"/>
    </source>
</evidence>
<evidence type="ECO:0000259" key="1">
    <source>
        <dbReference type="Pfam" id="PF06605"/>
    </source>
</evidence>
<keyword evidence="5" id="KW-1185">Reference proteome</keyword>
<feature type="domain" description="Tail spike" evidence="1">
    <location>
        <begin position="162"/>
        <end position="361"/>
    </location>
</feature>
<evidence type="ECO:0000313" key="4">
    <source>
        <dbReference type="EMBL" id="EER75651.1"/>
    </source>
</evidence>
<dbReference type="eggNOG" id="COG1196">
    <property type="taxonomic scope" value="Bacteria"/>
</dbReference>
<dbReference type="EMBL" id="ACKU01000004">
    <property type="protein sequence ID" value="EER75651.1"/>
    <property type="molecule type" value="Genomic_DNA"/>
</dbReference>
<dbReference type="Pfam" id="PF06605">
    <property type="entry name" value="Prophage_tail"/>
    <property type="match status" value="1"/>
</dbReference>
<dbReference type="RefSeq" id="WP_002829087.1">
    <property type="nucleotide sequence ID" value="NZ_GG697136.1"/>
</dbReference>
<dbReference type="OrthoDB" id="2077914at2"/>
<dbReference type="NCBIfam" id="TIGR01665">
    <property type="entry name" value="put_anti_recept"/>
    <property type="match status" value="1"/>
</dbReference>
<evidence type="ECO:0000259" key="2">
    <source>
        <dbReference type="Pfam" id="PF07902"/>
    </source>
</evidence>
<dbReference type="Proteomes" id="UP000004528">
    <property type="component" value="Unassembled WGS sequence"/>
</dbReference>
<dbReference type="InterPro" id="IPR012892">
    <property type="entry name" value="Gp58"/>
</dbReference>
<dbReference type="Pfam" id="PF13884">
    <property type="entry name" value="Peptidase_S74"/>
    <property type="match status" value="1"/>
</dbReference>
<dbReference type="STRING" id="585506.HMPREF0877_0162"/>
<protein>
    <submittedName>
        <fullName evidence="4">Phage minor structural protein, N-terminal domain protein</fullName>
    </submittedName>
</protein>
<dbReference type="InterPro" id="IPR030392">
    <property type="entry name" value="S74_ICA"/>
</dbReference>
<feature type="domain" description="Peptidase S74" evidence="3">
    <location>
        <begin position="2236"/>
        <end position="2277"/>
    </location>
</feature>